<reference evidence="1 2" key="1">
    <citation type="journal article" date="2018" name="Mol. Biol. Evol.">
        <title>Broad Genomic Sampling Reveals a Smut Pathogenic Ancestry of the Fungal Clade Ustilaginomycotina.</title>
        <authorList>
            <person name="Kijpornyongpan T."/>
            <person name="Mondo S.J."/>
            <person name="Barry K."/>
            <person name="Sandor L."/>
            <person name="Lee J."/>
            <person name="Lipzen A."/>
            <person name="Pangilinan J."/>
            <person name="LaButti K."/>
            <person name="Hainaut M."/>
            <person name="Henrissat B."/>
            <person name="Grigoriev I.V."/>
            <person name="Spatafora J.W."/>
            <person name="Aime M.C."/>
        </authorList>
    </citation>
    <scope>NUCLEOTIDE SEQUENCE [LARGE SCALE GENOMIC DNA]</scope>
    <source>
        <strain evidence="1 2">MCA 4186</strain>
    </source>
</reference>
<dbReference type="EMBL" id="KZ819287">
    <property type="protein sequence ID" value="PWN99703.1"/>
    <property type="molecule type" value="Genomic_DNA"/>
</dbReference>
<dbReference type="GeneID" id="37267070"/>
<keyword evidence="2" id="KW-1185">Reference proteome</keyword>
<dbReference type="AlphaFoldDB" id="A0A316ZHE7"/>
<gene>
    <name evidence="1" type="ORF">FA09DRAFT_216047</name>
</gene>
<accession>A0A316ZHE7</accession>
<dbReference type="Proteomes" id="UP000245946">
    <property type="component" value="Unassembled WGS sequence"/>
</dbReference>
<name>A0A316ZHE7_9BASI</name>
<dbReference type="RefSeq" id="XP_025599982.1">
    <property type="nucleotide sequence ID" value="XM_025739524.1"/>
</dbReference>
<evidence type="ECO:0000313" key="1">
    <source>
        <dbReference type="EMBL" id="PWN99703.1"/>
    </source>
</evidence>
<organism evidence="1 2">
    <name type="scientific">Tilletiopsis washingtonensis</name>
    <dbReference type="NCBI Taxonomy" id="58919"/>
    <lineage>
        <taxon>Eukaryota</taxon>
        <taxon>Fungi</taxon>
        <taxon>Dikarya</taxon>
        <taxon>Basidiomycota</taxon>
        <taxon>Ustilaginomycotina</taxon>
        <taxon>Exobasidiomycetes</taxon>
        <taxon>Entylomatales</taxon>
        <taxon>Entylomatales incertae sedis</taxon>
        <taxon>Tilletiopsis</taxon>
    </lineage>
</organism>
<sequence>MLLLCCRRAVLIARRASGKVQRHTKWPGNKHRKLSVRASGVLHLAAASAASAAGSLRAAALPLASPRPLRCACCFLLGCTRPRSSHGLLLARRFVLLLGAAAPLMRPHGSGSRSERRRVLICDLASWHLGPIQHQARSC</sequence>
<proteinExistence type="predicted"/>
<evidence type="ECO:0000313" key="2">
    <source>
        <dbReference type="Proteomes" id="UP000245946"/>
    </source>
</evidence>
<protein>
    <submittedName>
        <fullName evidence="1">Uncharacterized protein</fullName>
    </submittedName>
</protein>